<accession>X8JGW5</accession>
<reference evidence="2" key="1">
    <citation type="journal article" date="2014" name="Genome Announc.">
        <title>Draft genome sequence of the plant-pathogenic soil fungus Rhizoctonia solani anastomosis group 3 strain Rhs1AP.</title>
        <authorList>
            <person name="Cubeta M.A."/>
            <person name="Thomas E."/>
            <person name="Dean R.A."/>
            <person name="Jabaji S."/>
            <person name="Neate S.M."/>
            <person name="Tavantzis S."/>
            <person name="Toda T."/>
            <person name="Vilgalys R."/>
            <person name="Bharathan N."/>
            <person name="Fedorova-Abrams N."/>
            <person name="Pakala S.B."/>
            <person name="Pakala S.M."/>
            <person name="Zafar N."/>
            <person name="Joardar V."/>
            <person name="Losada L."/>
            <person name="Nierman W.C."/>
        </authorList>
    </citation>
    <scope>NUCLEOTIDE SEQUENCE [LARGE SCALE GENOMIC DNA]</scope>
    <source>
        <strain evidence="2">AG-3</strain>
    </source>
</reference>
<dbReference type="EMBL" id="JATN01000316">
    <property type="protein sequence ID" value="EUC63170.1"/>
    <property type="molecule type" value="Genomic_DNA"/>
</dbReference>
<protein>
    <submittedName>
        <fullName evidence="1">Transmembrane protein, putative</fullName>
    </submittedName>
</protein>
<organism evidence="1 2">
    <name type="scientific">Rhizoctonia solani AG-3 Rhs1AP</name>
    <dbReference type="NCBI Taxonomy" id="1086054"/>
    <lineage>
        <taxon>Eukaryota</taxon>
        <taxon>Fungi</taxon>
        <taxon>Dikarya</taxon>
        <taxon>Basidiomycota</taxon>
        <taxon>Agaricomycotina</taxon>
        <taxon>Agaricomycetes</taxon>
        <taxon>Cantharellales</taxon>
        <taxon>Ceratobasidiaceae</taxon>
        <taxon>Rhizoctonia</taxon>
    </lineage>
</organism>
<comment type="caution">
    <text evidence="1">The sequence shown here is derived from an EMBL/GenBank/DDBJ whole genome shotgun (WGS) entry which is preliminary data.</text>
</comment>
<keyword evidence="1" id="KW-0812">Transmembrane</keyword>
<sequence>MTVAIIVTVTVSLASIACALKYVTQVRSPQTERRNAE</sequence>
<proteinExistence type="predicted"/>
<gene>
    <name evidence="1" type="ORF">RSOL_482340</name>
</gene>
<dbReference type="Proteomes" id="UP000030108">
    <property type="component" value="Unassembled WGS sequence"/>
</dbReference>
<evidence type="ECO:0000313" key="2">
    <source>
        <dbReference type="Proteomes" id="UP000030108"/>
    </source>
</evidence>
<name>X8JGW5_9AGAM</name>
<evidence type="ECO:0000313" key="1">
    <source>
        <dbReference type="EMBL" id="EUC63170.1"/>
    </source>
</evidence>
<dbReference type="AlphaFoldDB" id="X8JGW5"/>
<keyword evidence="1" id="KW-0472">Membrane</keyword>